<keyword evidence="2" id="KW-0812">Transmembrane</keyword>
<proteinExistence type="predicted"/>
<sequence length="257" mass="27557">MAAPDPGTDTGQTGAGGGMDWQTPLSAGLGFAYSSVLLLASGLYRLLAWVVVRVPGYLYRALSVVATPLTYPLYYAYRLLLFLLSPLWAIGRVVAGACAWVVGMAIKLKYLYIYFTVAALIGIAAACMVHGTSTVLFLLLRIDRSTAASTSFPSTKANYGASSRKQLQESAAAAATTTTTTAGEYDYDAASDASSTPDDFDTLPELHQGDRPVMTDALCELAFRRAKSTRLSPLRPSRRFRGLLAQTIHEESSESES</sequence>
<feature type="transmembrane region" description="Helical" evidence="2">
    <location>
        <begin position="29"/>
        <end position="51"/>
    </location>
</feature>
<dbReference type="EMBL" id="JAFIMR010000076">
    <property type="protein sequence ID" value="KAI1849546.1"/>
    <property type="molecule type" value="Genomic_DNA"/>
</dbReference>
<keyword evidence="2" id="KW-0472">Membrane</keyword>
<evidence type="ECO:0000256" key="2">
    <source>
        <dbReference type="SAM" id="Phobius"/>
    </source>
</evidence>
<dbReference type="AlphaFoldDB" id="A0A9P9W825"/>
<name>A0A9P9W825_9PEZI</name>
<reference evidence="3" key="1">
    <citation type="submission" date="2021-03" db="EMBL/GenBank/DDBJ databases">
        <title>Revisited historic fungal species revealed as producer of novel bioactive compounds through whole genome sequencing and comparative genomics.</title>
        <authorList>
            <person name="Vignolle G.A."/>
            <person name="Hochenegger N."/>
            <person name="Mach R.L."/>
            <person name="Mach-Aigner A.R."/>
            <person name="Javad Rahimi M."/>
            <person name="Salim K.A."/>
            <person name="Chan C.M."/>
            <person name="Lim L.B.L."/>
            <person name="Cai F."/>
            <person name="Druzhinina I.S."/>
            <person name="U'Ren J.M."/>
            <person name="Derntl C."/>
        </authorList>
    </citation>
    <scope>NUCLEOTIDE SEQUENCE</scope>
    <source>
        <strain evidence="3">TUCIM 5799</strain>
    </source>
</reference>
<evidence type="ECO:0000313" key="4">
    <source>
        <dbReference type="Proteomes" id="UP000829685"/>
    </source>
</evidence>
<evidence type="ECO:0000256" key="1">
    <source>
        <dbReference type="SAM" id="MobiDB-lite"/>
    </source>
</evidence>
<feature type="transmembrane region" description="Helical" evidence="2">
    <location>
        <begin position="89"/>
        <end position="106"/>
    </location>
</feature>
<accession>A0A9P9W825</accession>
<keyword evidence="4" id="KW-1185">Reference proteome</keyword>
<protein>
    <submittedName>
        <fullName evidence="3">Uncharacterized protein</fullName>
    </submittedName>
</protein>
<organism evidence="3 4">
    <name type="scientific">Neoarthrinium moseri</name>
    <dbReference type="NCBI Taxonomy" id="1658444"/>
    <lineage>
        <taxon>Eukaryota</taxon>
        <taxon>Fungi</taxon>
        <taxon>Dikarya</taxon>
        <taxon>Ascomycota</taxon>
        <taxon>Pezizomycotina</taxon>
        <taxon>Sordariomycetes</taxon>
        <taxon>Xylariomycetidae</taxon>
        <taxon>Amphisphaeriales</taxon>
        <taxon>Apiosporaceae</taxon>
        <taxon>Neoarthrinium</taxon>
    </lineage>
</organism>
<keyword evidence="2" id="KW-1133">Transmembrane helix</keyword>
<feature type="region of interest" description="Disordered" evidence="1">
    <location>
        <begin position="186"/>
        <end position="207"/>
    </location>
</feature>
<feature type="transmembrane region" description="Helical" evidence="2">
    <location>
        <begin position="57"/>
        <end position="77"/>
    </location>
</feature>
<dbReference type="Proteomes" id="UP000829685">
    <property type="component" value="Unassembled WGS sequence"/>
</dbReference>
<feature type="compositionally biased region" description="Low complexity" evidence="1">
    <location>
        <begin position="186"/>
        <end position="195"/>
    </location>
</feature>
<evidence type="ECO:0000313" key="3">
    <source>
        <dbReference type="EMBL" id="KAI1849546.1"/>
    </source>
</evidence>
<comment type="caution">
    <text evidence="3">The sequence shown here is derived from an EMBL/GenBank/DDBJ whole genome shotgun (WGS) entry which is preliminary data.</text>
</comment>
<gene>
    <name evidence="3" type="ORF">JX265_013611</name>
</gene>
<feature type="transmembrane region" description="Helical" evidence="2">
    <location>
        <begin position="112"/>
        <end position="140"/>
    </location>
</feature>